<proteinExistence type="predicted"/>
<dbReference type="EMBL" id="JAGIOL010000001">
    <property type="protein sequence ID" value="MBP2437138.1"/>
    <property type="molecule type" value="Genomic_DNA"/>
</dbReference>
<evidence type="ECO:0000256" key="2">
    <source>
        <dbReference type="SAM" id="Phobius"/>
    </source>
</evidence>
<gene>
    <name evidence="3" type="ORF">JOF34_001724</name>
</gene>
<reference evidence="3 4" key="1">
    <citation type="submission" date="2021-03" db="EMBL/GenBank/DDBJ databases">
        <title>Sequencing the genomes of 1000 actinobacteria strains.</title>
        <authorList>
            <person name="Klenk H.-P."/>
        </authorList>
    </citation>
    <scope>NUCLEOTIDE SEQUENCE [LARGE SCALE GENOMIC DNA]</scope>
    <source>
        <strain evidence="3 4">DSM 24221</strain>
    </source>
</reference>
<keyword evidence="2" id="KW-0472">Membrane</keyword>
<keyword evidence="2" id="KW-0812">Transmembrane</keyword>
<keyword evidence="4" id="KW-1185">Reference proteome</keyword>
<organism evidence="3 4">
    <name type="scientific">Microbacterium amylolyticum</name>
    <dbReference type="NCBI Taxonomy" id="936337"/>
    <lineage>
        <taxon>Bacteria</taxon>
        <taxon>Bacillati</taxon>
        <taxon>Actinomycetota</taxon>
        <taxon>Actinomycetes</taxon>
        <taxon>Micrococcales</taxon>
        <taxon>Microbacteriaceae</taxon>
        <taxon>Microbacterium</taxon>
    </lineage>
</organism>
<evidence type="ECO:0000313" key="3">
    <source>
        <dbReference type="EMBL" id="MBP2437138.1"/>
    </source>
</evidence>
<evidence type="ECO:0008006" key="5">
    <source>
        <dbReference type="Google" id="ProtNLM"/>
    </source>
</evidence>
<protein>
    <recommendedName>
        <fullName evidence="5">Adhesin domain-containing protein</fullName>
    </recommendedName>
</protein>
<name>A0ABS4ZJF2_9MICO</name>
<evidence type="ECO:0000256" key="1">
    <source>
        <dbReference type="SAM" id="MobiDB-lite"/>
    </source>
</evidence>
<feature type="region of interest" description="Disordered" evidence="1">
    <location>
        <begin position="1"/>
        <end position="28"/>
    </location>
</feature>
<accession>A0ABS4ZJF2</accession>
<feature type="transmembrane region" description="Helical" evidence="2">
    <location>
        <begin position="34"/>
        <end position="56"/>
    </location>
</feature>
<keyword evidence="2" id="KW-1133">Transmembrane helix</keyword>
<comment type="caution">
    <text evidence="3">The sequence shown here is derived from an EMBL/GenBank/DDBJ whole genome shotgun (WGS) entry which is preliminary data.</text>
</comment>
<sequence>MTDTTTPMPPAAPQPQPPQQDAPQSDTARVGSRALAIAVAVIGAIVLVFAGVGVAFTTVATSGPWTQSVSETGSVTAAGSVRSVDIEMSAGSLVVEYGDVDAATLDYASDRGAWRLERTGNGVLEVRSPNGRWNWWDWERAEAWATLTLPAANERVDLSADLGAGMLTLVGGTYGDVTVEMAAGWIGIDAAAASLNVDMAAGGGEIDLEDVRSATFEMAAGSLEVALTGTAPRDVDIDVVAGSFDLTLPDVPYNVRHESVAGTFDNGLTSSRGASNSIDVTVTAGSVSLSAE</sequence>
<dbReference type="Gene3D" id="2.160.20.120">
    <property type="match status" value="1"/>
</dbReference>
<dbReference type="Proteomes" id="UP001519362">
    <property type="component" value="Unassembled WGS sequence"/>
</dbReference>
<evidence type="ECO:0000313" key="4">
    <source>
        <dbReference type="Proteomes" id="UP001519362"/>
    </source>
</evidence>
<feature type="compositionally biased region" description="Pro residues" evidence="1">
    <location>
        <begin position="7"/>
        <end position="20"/>
    </location>
</feature>
<dbReference type="RefSeq" id="WP_165134707.1">
    <property type="nucleotide sequence ID" value="NZ_CP049253.1"/>
</dbReference>